<dbReference type="SUPFAM" id="SSF48452">
    <property type="entry name" value="TPR-like"/>
    <property type="match status" value="3"/>
</dbReference>
<feature type="repeat" description="TPR" evidence="2">
    <location>
        <begin position="1089"/>
        <end position="1122"/>
    </location>
</feature>
<keyword evidence="2" id="KW-0802">TPR repeat</keyword>
<dbReference type="InterPro" id="IPR027417">
    <property type="entry name" value="P-loop_NTPase"/>
</dbReference>
<dbReference type="SUPFAM" id="SSF52540">
    <property type="entry name" value="P-loop containing nucleoside triphosphate hydrolases"/>
    <property type="match status" value="1"/>
</dbReference>
<dbReference type="CDD" id="cd21037">
    <property type="entry name" value="MLKL_NTD"/>
    <property type="match status" value="1"/>
</dbReference>
<dbReference type="InterPro" id="IPR056884">
    <property type="entry name" value="NPHP3-like_N"/>
</dbReference>
<keyword evidence="5" id="KW-1185">Reference proteome</keyword>
<evidence type="ECO:0000313" key="5">
    <source>
        <dbReference type="Proteomes" id="UP001498398"/>
    </source>
</evidence>
<evidence type="ECO:0000259" key="3">
    <source>
        <dbReference type="Pfam" id="PF24883"/>
    </source>
</evidence>
<dbReference type="PANTHER" id="PTHR19959:SF119">
    <property type="entry name" value="FUNGAL LIPASE-LIKE DOMAIN-CONTAINING PROTEIN"/>
    <property type="match status" value="1"/>
</dbReference>
<gene>
    <name evidence="4" type="ORF">VKT23_009342</name>
</gene>
<dbReference type="InterPro" id="IPR036537">
    <property type="entry name" value="Adaptor_Cbl_N_dom_sf"/>
</dbReference>
<dbReference type="Pfam" id="PF24883">
    <property type="entry name" value="NPHP3_N"/>
    <property type="match status" value="1"/>
</dbReference>
<evidence type="ECO:0000313" key="4">
    <source>
        <dbReference type="EMBL" id="KAK7460623.1"/>
    </source>
</evidence>
<dbReference type="Gene3D" id="1.20.930.20">
    <property type="entry name" value="Adaptor protein Cbl, N-terminal domain"/>
    <property type="match status" value="1"/>
</dbReference>
<name>A0ABR1JJC3_9AGAR</name>
<organism evidence="4 5">
    <name type="scientific">Marasmiellus scandens</name>
    <dbReference type="NCBI Taxonomy" id="2682957"/>
    <lineage>
        <taxon>Eukaryota</taxon>
        <taxon>Fungi</taxon>
        <taxon>Dikarya</taxon>
        <taxon>Basidiomycota</taxon>
        <taxon>Agaricomycotina</taxon>
        <taxon>Agaricomycetes</taxon>
        <taxon>Agaricomycetidae</taxon>
        <taxon>Agaricales</taxon>
        <taxon>Marasmiineae</taxon>
        <taxon>Omphalotaceae</taxon>
        <taxon>Marasmiellus</taxon>
    </lineage>
</organism>
<dbReference type="Proteomes" id="UP001498398">
    <property type="component" value="Unassembled WGS sequence"/>
</dbReference>
<dbReference type="Gene3D" id="1.25.40.10">
    <property type="entry name" value="Tetratricopeptide repeat domain"/>
    <property type="match status" value="3"/>
</dbReference>
<sequence>MGGRRDKVASGSNVAFLLLKTLSAASESFPPLKSLANITVEIVALVKDFRTNQRDWKEFGIYVQDIIACVVERISIIDLPKDELRQRLDDFLALLREILENVRVLKSQSLVKRIFEWTKDPQEIDSMRRKLGESANLLQLDLSIATYTGLNKLSQSLRVEDIGKVLEAANRRLMNKIGASYFVLLLQPYPQKSQVLSSSLEKLPYVKNASWNKNRACLAGTRTPLIEQVMAWTKENCSKEASQVFLLTGVAGSGKTSIAHSIAQLCFEQKMLLTSFFFDGLTAGLNVPDGFITTLARDLGRVSPDIAEAIAFAIEDDPALSLAHSIPHQFQKLIVEPLRAHPVDEPLVVVIDALDEGSNKDFLTILREDIFHLPSTIRIFLTSRPDDNILRYLVSQPSQFQQHFIDIHTASSNDDILTYIRYSLRGIAARLKLGDWPTDDLVEALAARSQGLFIWTSTVINYIEGSFSPEDALQSILSDNTAGLAPGKKMDSLYANILSRCNWEDIGFVKGYGLLMGTIMTLRTPLSLSAIQALHSAPDARLIARILDSTLGSLLPTPTDPSGPLQVLHLSLREFVTMRASPPYLIEEKDHSQRLALSCLRTLNKFFNDGIPGTGYLVDTELGLDEYLSVPNVPSNSIPEETWYACRFWTEHLLDVQLPSEELQSLLAPFLNQNIVHWVEVMISVGRYQRWFPVWRWMKNNLSIMLVDINFETNFSRSVHFASIYLSGMGRLEEALESILEAAELRRSLFMRNPNRYTPELSSSLNVLSLRLADVGQHTEALKVCREAVTLRRDLLQQTPDSEFYGLDLARVLTNQSVLLTFHGNLDAAFDSVQEASQLYQKLADCNISPEFQWDHAKSLNNLSLRLSDLGRRGEALEVVQQSVALFRQYCDASPSLSKSTLAMSLNNLSNCLSSVGRHFEALDVMQESADMYRQLVNEHPIGFSGDLAMSLSNLSSRLLEIGDNEKALTAAVEASGLYRKLVERHPAKYNLQFAKVLNNQSNVLSALDRQDEALTTIEESVKIYRKFPNLSLVYKSDFAKALNNLSSCLSESGEGELAITPLFEAIRMSEVDDTGRSQSSDLPKAELAMSFNNLSSIYANTDQQDKALDAAQRAVELYQELDAEHPASYRPQLATALYNVSEYHCEAGRHSEALIVIEQAISIYHVLVSELPAVHSSDLDDALKIRARCLDEKKE</sequence>
<dbReference type="PANTHER" id="PTHR19959">
    <property type="entry name" value="KINESIN LIGHT CHAIN"/>
    <property type="match status" value="1"/>
</dbReference>
<protein>
    <recommendedName>
        <fullName evidence="3">Nephrocystin 3-like N-terminal domain-containing protein</fullName>
    </recommendedName>
</protein>
<proteinExistence type="predicted"/>
<keyword evidence="1" id="KW-0677">Repeat</keyword>
<dbReference type="InterPro" id="IPR059179">
    <property type="entry name" value="MLKL-like_MCAfunc"/>
</dbReference>
<dbReference type="EMBL" id="JBANRG010000015">
    <property type="protein sequence ID" value="KAK7460623.1"/>
    <property type="molecule type" value="Genomic_DNA"/>
</dbReference>
<dbReference type="Pfam" id="PF13374">
    <property type="entry name" value="TPR_10"/>
    <property type="match status" value="4"/>
</dbReference>
<feature type="domain" description="Nephrocystin 3-like N-terminal" evidence="3">
    <location>
        <begin position="230"/>
        <end position="384"/>
    </location>
</feature>
<dbReference type="InterPro" id="IPR019734">
    <property type="entry name" value="TPR_rpt"/>
</dbReference>
<evidence type="ECO:0000256" key="2">
    <source>
        <dbReference type="PROSITE-ProRule" id="PRU00339"/>
    </source>
</evidence>
<reference evidence="4 5" key="1">
    <citation type="submission" date="2024-01" db="EMBL/GenBank/DDBJ databases">
        <title>A draft genome for the cacao thread blight pathogen Marasmiellus scandens.</title>
        <authorList>
            <person name="Baruah I.K."/>
            <person name="Leung J."/>
            <person name="Bukari Y."/>
            <person name="Amoako-Attah I."/>
            <person name="Meinhardt L.W."/>
            <person name="Bailey B.A."/>
            <person name="Cohen S.P."/>
        </authorList>
    </citation>
    <scope>NUCLEOTIDE SEQUENCE [LARGE SCALE GENOMIC DNA]</scope>
    <source>
        <strain evidence="4 5">GH-19</strain>
    </source>
</reference>
<dbReference type="SMART" id="SM00028">
    <property type="entry name" value="TPR"/>
    <property type="match status" value="8"/>
</dbReference>
<dbReference type="PROSITE" id="PS50005">
    <property type="entry name" value="TPR"/>
    <property type="match status" value="1"/>
</dbReference>
<accession>A0ABR1JJC3</accession>
<comment type="caution">
    <text evidence="4">The sequence shown here is derived from an EMBL/GenBank/DDBJ whole genome shotgun (WGS) entry which is preliminary data.</text>
</comment>
<dbReference type="InterPro" id="IPR011990">
    <property type="entry name" value="TPR-like_helical_dom_sf"/>
</dbReference>
<evidence type="ECO:0000256" key="1">
    <source>
        <dbReference type="ARBA" id="ARBA00022737"/>
    </source>
</evidence>
<dbReference type="Gene3D" id="3.40.50.300">
    <property type="entry name" value="P-loop containing nucleotide triphosphate hydrolases"/>
    <property type="match status" value="1"/>
</dbReference>